<evidence type="ECO:0000256" key="2">
    <source>
        <dbReference type="ARBA" id="ARBA00022692"/>
    </source>
</evidence>
<feature type="transmembrane region" description="Helical" evidence="5">
    <location>
        <begin position="104"/>
        <end position="122"/>
    </location>
</feature>
<evidence type="ECO:0000256" key="4">
    <source>
        <dbReference type="ARBA" id="ARBA00023136"/>
    </source>
</evidence>
<feature type="domain" description="NADH:quinone oxidoreductase/Mrp antiporter transmembrane" evidence="6">
    <location>
        <begin position="125"/>
        <end position="425"/>
    </location>
</feature>
<feature type="transmembrane region" description="Helical" evidence="5">
    <location>
        <begin position="372"/>
        <end position="391"/>
    </location>
</feature>
<dbReference type="GO" id="GO:0042773">
    <property type="term" value="P:ATP synthesis coupled electron transport"/>
    <property type="evidence" value="ECO:0007669"/>
    <property type="project" value="InterPro"/>
</dbReference>
<keyword evidence="7" id="KW-0496">Mitochondrion</keyword>
<dbReference type="InterPro" id="IPR001750">
    <property type="entry name" value="ND/Mrp_TM"/>
</dbReference>
<keyword evidence="3 5" id="KW-1133">Transmembrane helix</keyword>
<geneLocation type="mitochondrion" evidence="7"/>
<feature type="transmembrane region" description="Helical" evidence="5">
    <location>
        <begin position="41"/>
        <end position="62"/>
    </location>
</feature>
<feature type="transmembrane region" description="Helical" evidence="5">
    <location>
        <begin position="278"/>
        <end position="296"/>
    </location>
</feature>
<keyword evidence="7" id="KW-0560">Oxidoreductase</keyword>
<dbReference type="GO" id="GO:0016020">
    <property type="term" value="C:membrane"/>
    <property type="evidence" value="ECO:0007669"/>
    <property type="project" value="UniProtKB-SubCell"/>
</dbReference>
<dbReference type="EMBL" id="KP165387">
    <property type="protein sequence ID" value="AJF22854.1"/>
    <property type="molecule type" value="Genomic_DNA"/>
</dbReference>
<protein>
    <submittedName>
        <fullName evidence="7">NADH dehydrogenase subunit 2</fullName>
        <ecNumber evidence="7">1.6.5.3</ecNumber>
    </submittedName>
</protein>
<feature type="transmembrane region" description="Helical" evidence="5">
    <location>
        <begin position="159"/>
        <end position="185"/>
    </location>
</feature>
<evidence type="ECO:0000256" key="3">
    <source>
        <dbReference type="ARBA" id="ARBA00022989"/>
    </source>
</evidence>
<feature type="transmembrane region" description="Helical" evidence="5">
    <location>
        <begin position="303"/>
        <end position="324"/>
    </location>
</feature>
<evidence type="ECO:0000256" key="1">
    <source>
        <dbReference type="ARBA" id="ARBA00004141"/>
    </source>
</evidence>
<keyword evidence="2 5" id="KW-0812">Transmembrane</keyword>
<evidence type="ECO:0000259" key="6">
    <source>
        <dbReference type="Pfam" id="PF00361"/>
    </source>
</evidence>
<dbReference type="GO" id="GO:0016491">
    <property type="term" value="F:oxidoreductase activity"/>
    <property type="evidence" value="ECO:0007669"/>
    <property type="project" value="UniProtKB-KW"/>
</dbReference>
<dbReference type="PRINTS" id="PR01434">
    <property type="entry name" value="NADHDHGNASE5"/>
</dbReference>
<feature type="transmembrane region" description="Helical" evidence="5">
    <location>
        <begin position="454"/>
        <end position="478"/>
    </location>
</feature>
<keyword evidence="4 5" id="KW-0472">Membrane</keyword>
<dbReference type="GeneID" id="22976008"/>
<feature type="transmembrane region" description="Helical" evidence="5">
    <location>
        <begin position="330"/>
        <end position="351"/>
    </location>
</feature>
<feature type="transmembrane region" description="Helical" evidence="5">
    <location>
        <begin position="12"/>
        <end position="29"/>
    </location>
</feature>
<dbReference type="Pfam" id="PF00361">
    <property type="entry name" value="Proton_antipo_M"/>
    <property type="match status" value="1"/>
</dbReference>
<proteinExistence type="inferred from homology"/>
<feature type="transmembrane region" description="Helical" evidence="5">
    <location>
        <begin position="242"/>
        <end position="266"/>
    </location>
</feature>
<dbReference type="AlphaFoldDB" id="A0A0B5GNL9"/>
<dbReference type="NCBIfam" id="TIGR01770">
    <property type="entry name" value="NDH_I_N"/>
    <property type="match status" value="1"/>
</dbReference>
<dbReference type="GO" id="GO:0008137">
    <property type="term" value="F:NADH dehydrogenase (ubiquinone) activity"/>
    <property type="evidence" value="ECO:0007669"/>
    <property type="project" value="InterPro"/>
</dbReference>
<dbReference type="RefSeq" id="YP_009118105.1">
    <property type="nucleotide sequence ID" value="NC_026311.1"/>
</dbReference>
<dbReference type="EC" id="1.6.5.3" evidence="7"/>
<dbReference type="HAMAP" id="MF_00445">
    <property type="entry name" value="NDH1_NuoN_1"/>
    <property type="match status" value="1"/>
</dbReference>
<dbReference type="PANTHER" id="PTHR22773">
    <property type="entry name" value="NADH DEHYDROGENASE"/>
    <property type="match status" value="1"/>
</dbReference>
<feature type="transmembrane region" description="Helical" evidence="5">
    <location>
        <begin position="411"/>
        <end position="433"/>
    </location>
</feature>
<feature type="transmembrane region" description="Helical" evidence="5">
    <location>
        <begin position="205"/>
        <end position="222"/>
    </location>
</feature>
<name>A0A0B5GNL9_MALCL</name>
<reference evidence="7" key="1">
    <citation type="journal article" date="2014" name="Nucleic Acids Res.">
        <title>Widespread occurrence of organelle genome-encoded 5S rRNAs including permuted molecules.</title>
        <authorList>
            <person name="Valach M."/>
            <person name="Burger G."/>
            <person name="Gray M.W."/>
            <person name="Lang B.F."/>
        </authorList>
    </citation>
    <scope>NUCLEOTIDE SEQUENCE</scope>
    <source>
        <strain evidence="7">ATCC 50740</strain>
    </source>
</reference>
<feature type="transmembrane region" description="Helical" evidence="5">
    <location>
        <begin position="74"/>
        <end position="97"/>
    </location>
</feature>
<dbReference type="InterPro" id="IPR010096">
    <property type="entry name" value="NADH-Q_OxRdtase_suN/2"/>
</dbReference>
<accession>A0A0B5GNL9</accession>
<gene>
    <name evidence="7" type="primary">nad2</name>
</gene>
<evidence type="ECO:0000313" key="7">
    <source>
        <dbReference type="EMBL" id="AJF22854.1"/>
    </source>
</evidence>
<organism evidence="7">
    <name type="scientific">Malawimonas californiana</name>
    <name type="common">Flagellated protozoan</name>
    <dbReference type="NCBI Taxonomy" id="221722"/>
    <lineage>
        <taxon>Eukaryota</taxon>
        <taxon>Malawimonadida</taxon>
        <taxon>Malawimonadidae</taxon>
        <taxon>Malawimonas</taxon>
    </lineage>
</organism>
<evidence type="ECO:0000256" key="5">
    <source>
        <dbReference type="SAM" id="Phobius"/>
    </source>
</evidence>
<comment type="subcellular location">
    <subcellularLocation>
        <location evidence="1">Membrane</location>
        <topology evidence="1">Multi-pass membrane protein</topology>
    </subcellularLocation>
</comment>
<sequence length="488" mass="55100">MIFINTLQSLAAEFYIFTVVIILLLYSIINNKYIIIKNISILAVYSIIISIIILSMNPYIYLITLNNAFILDNFSLVIKLIVLIGSVSCIIMSLDYLKDQKIYSYEYVLLLLLSIIALLLLLGSFNLISIYLAIELQSLSFYVLASMKKDSEYSTEASFKYFILGVFSSGFLLLGFSILYGFTGIINIEQLYKLSICLNYLGDNYIIAISLGLLLIIVSLLFKLGAVPFHMWLPDVYEGSPLSVTAFFAIVPKIVILTVIFRIFIYSFYEIVENINNVFVYCSIASMILASIAALYQVKIIRLLVYSAIGHIGYILIGVSVGSIESIQASIMYILIYIIMSINIYSTIISIKAKNKSIEIKYLKELTNLSKYNPLLAISLTFMLFSMAGIPPLAGFFSKLYLFASAMNESMYNLTIIGILTSVIGTVYYIYIIRLIYFEKSNSWIFLTQMNKSLSILISITLIIITLLFLYASSILIYTHKLSLFLAL</sequence>